<dbReference type="EMBL" id="CP009215">
    <property type="protein sequence ID" value="AIL96387.1"/>
    <property type="molecule type" value="Genomic_DNA"/>
</dbReference>
<dbReference type="AlphaFoldDB" id="A0A077HP53"/>
<dbReference type="KEGG" id="cuv:CUREI_11440"/>
<evidence type="ECO:0000313" key="2">
    <source>
        <dbReference type="EMBL" id="AIL97791.1"/>
    </source>
</evidence>
<dbReference type="STRING" id="401472.CUREI_02905"/>
<dbReference type="HOGENOM" id="CLU_1281414_0_0_11"/>
<keyword evidence="2" id="KW-0614">Plasmid</keyword>
<reference evidence="1 3" key="1">
    <citation type="submission" date="2014-08" db="EMBL/GenBank/DDBJ databases">
        <title>Complete genome sequence of Corynebacterium ureicelerivorans DSM 45051, a lipophilic and urea-splitting isolate from a blood culture of a septicaemia patient.</title>
        <authorList>
            <person name="Tippelt A."/>
            <person name="Albersmeier A."/>
            <person name="Brinkrolf K."/>
            <person name="Ruckert C."/>
            <person name="Tauch A."/>
        </authorList>
    </citation>
    <scope>NUCLEOTIDE SEQUENCE [LARGE SCALE GENOMIC DNA]</scope>
    <source>
        <strain evidence="1 3">IMMIB RIV-2301</strain>
        <plasmid evidence="3">Plasmid unnamed</plasmid>
        <plasmid evidence="2">unnamed</plasmid>
    </source>
</reference>
<evidence type="ECO:0000313" key="1">
    <source>
        <dbReference type="EMBL" id="AIL96387.1"/>
    </source>
</evidence>
<dbReference type="Proteomes" id="UP000028939">
    <property type="component" value="Plasmid unnamed"/>
</dbReference>
<dbReference type="RefSeq" id="WP_038610172.1">
    <property type="nucleotide sequence ID" value="NZ_CP009215.1"/>
</dbReference>
<accession>A0A077HP53</accession>
<protein>
    <submittedName>
        <fullName evidence="1">Uncharacterized protein</fullName>
    </submittedName>
</protein>
<organism evidence="1 3">
    <name type="scientific">Corynebacterium ureicelerivorans</name>
    <dbReference type="NCBI Taxonomy" id="401472"/>
    <lineage>
        <taxon>Bacteria</taxon>
        <taxon>Bacillati</taxon>
        <taxon>Actinomycetota</taxon>
        <taxon>Actinomycetes</taxon>
        <taxon>Mycobacteriales</taxon>
        <taxon>Corynebacteriaceae</taxon>
        <taxon>Corynebacterium</taxon>
    </lineage>
</organism>
<keyword evidence="3" id="KW-1185">Reference proteome</keyword>
<name>A0A077HP53_9CORY</name>
<proteinExistence type="predicted"/>
<gene>
    <name evidence="1" type="ORF">CUREI_02905</name>
    <name evidence="2" type="ORF">CUREI_11440</name>
</gene>
<sequence length="203" mass="22101">MSTSNPNHPATQGQLTKNERAARLIKQKFVLDMLYAVHKDETAELAAQYEPGDKAEIKNDNGVKIGTVSMSTPNKKAVPDDDSVLLGYAVEHGHEVEDMLPANGTPEAAEIVKLVEAAGREDLLVPSVTAEVEKEVCQEVLKGWEFSGGKELPLGWEIQDASSPRFTVAKGRSAQAKAAFEREMEPIKDALAQSAFREIEEGK</sequence>
<dbReference type="KEGG" id="cuv:CUREI_02905"/>
<dbReference type="EMBL" id="CP009216">
    <property type="protein sequence ID" value="AIL97791.1"/>
    <property type="molecule type" value="Genomic_DNA"/>
</dbReference>
<geneLocation type="plasmid" evidence="2">
    <name>unnamed</name>
</geneLocation>
<dbReference type="Proteomes" id="UP000028939">
    <property type="component" value="Chromosome"/>
</dbReference>
<evidence type="ECO:0000313" key="3">
    <source>
        <dbReference type="Proteomes" id="UP000028939"/>
    </source>
</evidence>